<feature type="domain" description="IrrE N-terminal-like" evidence="1">
    <location>
        <begin position="77"/>
        <end position="170"/>
    </location>
</feature>
<sequence>MSDPTTPAAWANQFASLWMVCGQGFPVDVKEIALEVTKTRFSDPVGLVRAHGIQGIDGILSKRKRGDWCISYDETITVPGRINFTLGHEFGHYLLHRKIREEGFQCGQAEMLDYESPESRKFESEANKFASYLLMPATDFRSQIEGQVVTLDLLGHCANRYGTSFTATALKWVELTDQPALLAMARDGFICWSYPSRRARLLRTYLPPGTPVPQSSLRRLNSAADINRRNQGSRVPPGVWHPELEAEEFVIISDHFDLAIFLVRFPYAGMVEQAEEKDWDAFTFFENRAQG</sequence>
<protein>
    <recommendedName>
        <fullName evidence="1">IrrE N-terminal-like domain-containing protein</fullName>
    </recommendedName>
</protein>
<reference evidence="2 4" key="3">
    <citation type="journal article" date="2008" name="Appl. Environ. Microbiol.">
        <title>Complete genome sequence of Nitrosospira multiformis, an ammonia-oxidizing bacterium from the soil environment.</title>
        <authorList>
            <person name="Norton J.M."/>
            <person name="Klotz M.G."/>
            <person name="Stein L.Y."/>
            <person name="Arp D.J."/>
            <person name="Bottomley P.J."/>
            <person name="Chain P.S."/>
            <person name="Hauser L.J."/>
            <person name="Land M.L."/>
            <person name="Larimer F.W."/>
            <person name="Shin M.W."/>
            <person name="Starkenburg S.R."/>
        </authorList>
    </citation>
    <scope>NUCLEOTIDE SEQUENCE [LARGE SCALE GENOMIC DNA]</scope>
    <source>
        <strain evidence="2">ATCC 25196</strain>
        <strain evidence="4">ATCC 25196 / NCIMB 11849 / C 71</strain>
        <plasmid evidence="2">2</plasmid>
        <plasmid evidence="4">pNITMU2</plasmid>
    </source>
</reference>
<dbReference type="Pfam" id="PF06114">
    <property type="entry name" value="Peptidase_M78"/>
    <property type="match status" value="1"/>
</dbReference>
<dbReference type="Proteomes" id="UP000236751">
    <property type="component" value="Unassembled WGS sequence"/>
</dbReference>
<dbReference type="EMBL" id="CP000105">
    <property type="protein sequence ID" value="ABB76085.1"/>
    <property type="molecule type" value="Genomic_DNA"/>
</dbReference>
<reference evidence="2" key="1">
    <citation type="submission" date="2005-08" db="EMBL/GenBank/DDBJ databases">
        <title>Complete sequence of Plasmid 2 of Nitrosospira multiformis ATCC 25196.</title>
        <authorList>
            <consortium name="US DOE Joint Genome Institute"/>
            <person name="Copeland A."/>
            <person name="Lucas S."/>
            <person name="Lapidus A."/>
            <person name="Barry K."/>
            <person name="Detter J.C."/>
            <person name="Glavina T."/>
            <person name="Hammon N."/>
            <person name="Israni S."/>
            <person name="Pitluck S."/>
            <person name="Chain P."/>
            <person name="Malfatti S."/>
            <person name="Shin M."/>
            <person name="Vergez L."/>
            <person name="Schmutz J."/>
            <person name="Larimer F."/>
            <person name="Land M."/>
            <person name="Hauser L."/>
            <person name="Kyrpides N."/>
            <person name="Lykidis A."/>
            <person name="Richardson P."/>
        </authorList>
    </citation>
    <scope>NUCLEOTIDE SEQUENCE</scope>
    <source>
        <strain evidence="2">ATCC 25196</strain>
        <plasmid evidence="2">2</plasmid>
    </source>
</reference>
<organism evidence="2 4">
    <name type="scientific">Nitrosospira multiformis (strain ATCC 25196 / NCIMB 11849 / C 71)</name>
    <dbReference type="NCBI Taxonomy" id="323848"/>
    <lineage>
        <taxon>Bacteria</taxon>
        <taxon>Pseudomonadati</taxon>
        <taxon>Pseudomonadota</taxon>
        <taxon>Betaproteobacteria</taxon>
        <taxon>Nitrosomonadales</taxon>
        <taxon>Nitrosomonadaceae</taxon>
        <taxon>Nitrosospira</taxon>
    </lineage>
</organism>
<geneLocation type="plasmid" evidence="4">
    <name>pNITMU2</name>
</geneLocation>
<reference evidence="3 5" key="4">
    <citation type="submission" date="2016-10" db="EMBL/GenBank/DDBJ databases">
        <authorList>
            <person name="de Groot N.N."/>
        </authorList>
    </citation>
    <scope>NUCLEOTIDE SEQUENCE [LARGE SCALE GENOMIC DNA]</scope>
    <source>
        <strain evidence="3 5">Nl13</strain>
    </source>
</reference>
<dbReference type="Gene3D" id="1.10.10.2910">
    <property type="match status" value="1"/>
</dbReference>
<dbReference type="PANTHER" id="PTHR43236:SF2">
    <property type="entry name" value="BLL0069 PROTEIN"/>
    <property type="match status" value="1"/>
</dbReference>
<proteinExistence type="predicted"/>
<evidence type="ECO:0000313" key="2">
    <source>
        <dbReference type="EMBL" id="ABB76085.1"/>
    </source>
</evidence>
<accession>Q2Y586</accession>
<dbReference type="AlphaFoldDB" id="Q2Y586"/>
<dbReference type="InterPro" id="IPR010359">
    <property type="entry name" value="IrrE_HExxH"/>
</dbReference>
<dbReference type="HOGENOM" id="CLU_914806_0_0_4"/>
<dbReference type="Proteomes" id="UP000002718">
    <property type="component" value="Plasmid 2"/>
</dbReference>
<keyword evidence="4" id="KW-1185">Reference proteome</keyword>
<dbReference type="RefSeq" id="WP_011382070.1">
    <property type="nucleotide sequence ID" value="NC_007616.1"/>
</dbReference>
<reference evidence="4" key="2">
    <citation type="submission" date="2005-08" db="EMBL/GenBank/DDBJ databases">
        <title>Complete sequence of plasmid 2 of Nitrosospira multiformis ATCC 25196.</title>
        <authorList>
            <person name="Copeland A."/>
            <person name="Lucas S."/>
            <person name="Lapidus A."/>
            <person name="Barry K."/>
            <person name="Detter J.C."/>
            <person name="Glavina T."/>
            <person name="Hammon N."/>
            <person name="Israni S."/>
            <person name="Pitluck S."/>
            <person name="Chain P."/>
            <person name="Malfatti S."/>
            <person name="Shin M."/>
            <person name="Vergez L."/>
            <person name="Schmutz J."/>
            <person name="Larimer F."/>
            <person name="Land M."/>
            <person name="Hauser L."/>
            <person name="Kyrpides N."/>
            <person name="Lykidis A."/>
            <person name="Richardson P."/>
        </authorList>
    </citation>
    <scope>NUCLEOTIDE SEQUENCE [LARGE SCALE GENOMIC DNA]</scope>
    <source>
        <strain evidence="4">ATCC 25196 / NCIMB 11849 / C 71</strain>
        <plasmid evidence="4">pNITMU2</plasmid>
    </source>
</reference>
<dbReference type="KEGG" id="nmu:NmulC_2781"/>
<evidence type="ECO:0000313" key="5">
    <source>
        <dbReference type="Proteomes" id="UP000236751"/>
    </source>
</evidence>
<evidence type="ECO:0000313" key="4">
    <source>
        <dbReference type="Proteomes" id="UP000002718"/>
    </source>
</evidence>
<dbReference type="PANTHER" id="PTHR43236">
    <property type="entry name" value="ANTITOXIN HIGA1"/>
    <property type="match status" value="1"/>
</dbReference>
<dbReference type="EMBL" id="FNVK01000040">
    <property type="protein sequence ID" value="SEG16724.1"/>
    <property type="molecule type" value="Genomic_DNA"/>
</dbReference>
<name>Q2Y586_NITMU</name>
<evidence type="ECO:0000313" key="3">
    <source>
        <dbReference type="EMBL" id="SEG16724.1"/>
    </source>
</evidence>
<geneLocation type="plasmid" evidence="2">
    <name>2</name>
</geneLocation>
<evidence type="ECO:0000259" key="1">
    <source>
        <dbReference type="Pfam" id="PF06114"/>
    </source>
</evidence>
<dbReference type="InterPro" id="IPR052345">
    <property type="entry name" value="Rad_response_metalloprotease"/>
</dbReference>
<dbReference type="OrthoDB" id="9794834at2"/>
<gene>
    <name evidence="2" type="ordered locus">NmulC_2781</name>
    <name evidence="3" type="ORF">SAMN05216403_14014</name>
</gene>
<keyword evidence="2" id="KW-0614">Plasmid</keyword>